<dbReference type="InterPro" id="IPR004860">
    <property type="entry name" value="LAGLIDADG_dom"/>
</dbReference>
<dbReference type="GO" id="GO:0000373">
    <property type="term" value="P:Group II intron splicing"/>
    <property type="evidence" value="ECO:0007669"/>
    <property type="project" value="TreeGrafter"/>
</dbReference>
<organism evidence="2 3">
    <name type="scientific">Candidatus Zambryskibacteria bacterium RIFCSPHIGHO2_01_FULL_44_22b</name>
    <dbReference type="NCBI Taxonomy" id="1802737"/>
    <lineage>
        <taxon>Bacteria</taxon>
        <taxon>Candidatus Zambryskiibacteriota</taxon>
    </lineage>
</organism>
<accession>A0A1G2T0D1</accession>
<dbReference type="EMBL" id="MHVG01000016">
    <property type="protein sequence ID" value="OHA90757.1"/>
    <property type="molecule type" value="Genomic_DNA"/>
</dbReference>
<dbReference type="GO" id="GO:0004519">
    <property type="term" value="F:endonuclease activity"/>
    <property type="evidence" value="ECO:0007669"/>
    <property type="project" value="InterPro"/>
</dbReference>
<evidence type="ECO:0000313" key="2">
    <source>
        <dbReference type="EMBL" id="OHA90757.1"/>
    </source>
</evidence>
<evidence type="ECO:0000259" key="1">
    <source>
        <dbReference type="Pfam" id="PF03161"/>
    </source>
</evidence>
<dbReference type="STRING" id="1802737.A2832_01380"/>
<dbReference type="GO" id="GO:0048564">
    <property type="term" value="P:photosystem I assembly"/>
    <property type="evidence" value="ECO:0007669"/>
    <property type="project" value="TreeGrafter"/>
</dbReference>
<protein>
    <recommendedName>
        <fullName evidence="1">Homing endonuclease LAGLIDADG domain-containing protein</fullName>
    </recommendedName>
</protein>
<reference evidence="2 3" key="1">
    <citation type="journal article" date="2016" name="Nat. Commun.">
        <title>Thousands of microbial genomes shed light on interconnected biogeochemical processes in an aquifer system.</title>
        <authorList>
            <person name="Anantharaman K."/>
            <person name="Brown C.T."/>
            <person name="Hug L.A."/>
            <person name="Sharon I."/>
            <person name="Castelle C.J."/>
            <person name="Probst A.J."/>
            <person name="Thomas B.C."/>
            <person name="Singh A."/>
            <person name="Wilkins M.J."/>
            <person name="Karaoz U."/>
            <person name="Brodie E.L."/>
            <person name="Williams K.H."/>
            <person name="Hubbard S.S."/>
            <person name="Banfield J.F."/>
        </authorList>
    </citation>
    <scope>NUCLEOTIDE SEQUENCE [LARGE SCALE GENOMIC DNA]</scope>
</reference>
<dbReference type="Pfam" id="PF03161">
    <property type="entry name" value="LAGLIDADG_2"/>
    <property type="match status" value="1"/>
</dbReference>
<dbReference type="PANTHER" id="PTHR47539:SF1">
    <property type="entry name" value="PENTATRICOPEPTIDE REPEAT-CONTAINING PROTEIN OTP51, CHLOROPLASTIC"/>
    <property type="match status" value="1"/>
</dbReference>
<dbReference type="GO" id="GO:0045292">
    <property type="term" value="P:mRNA cis splicing, via spliceosome"/>
    <property type="evidence" value="ECO:0007669"/>
    <property type="project" value="TreeGrafter"/>
</dbReference>
<dbReference type="Gene3D" id="3.10.28.10">
    <property type="entry name" value="Homing endonucleases"/>
    <property type="match status" value="2"/>
</dbReference>
<dbReference type="SUPFAM" id="SSF55608">
    <property type="entry name" value="Homing endonucleases"/>
    <property type="match status" value="1"/>
</dbReference>
<dbReference type="PANTHER" id="PTHR47539">
    <property type="entry name" value="PENTATRICOPEPTIDE REPEAT-CONTAINING PROTEIN OTP51, CHLOROPLASTIC"/>
    <property type="match status" value="1"/>
</dbReference>
<name>A0A1G2T0D1_9BACT</name>
<dbReference type="InterPro" id="IPR027434">
    <property type="entry name" value="Homing_endonucl"/>
</dbReference>
<dbReference type="AlphaFoldDB" id="A0A1G2T0D1"/>
<sequence>MNTKAISEIKNSLFLTERQREIIFGTLLGDGHLETQNSGKTYRLKIEHCDAQREYLEWFYQEFKSWTPSQPYTKVKNGNVYVGIRTYSHESLQTYGKIFYRQGQKVIPKVIEKLLTPLSLAIWFMDDGSLKSNKHRTYIIHTLGYKRDELEKVQKVLFKKFDLQTSLHRQKEKYWRLYVQSPSADKFKRLVEPYILPSMRYKLGNKNA</sequence>
<gene>
    <name evidence="2" type="ORF">A2832_01380</name>
</gene>
<proteinExistence type="predicted"/>
<dbReference type="InterPro" id="IPR052500">
    <property type="entry name" value="Chloro/Mito_RNA_Process"/>
</dbReference>
<feature type="domain" description="Homing endonuclease LAGLIDADG" evidence="1">
    <location>
        <begin position="20"/>
        <end position="187"/>
    </location>
</feature>
<comment type="caution">
    <text evidence="2">The sequence shown here is derived from an EMBL/GenBank/DDBJ whole genome shotgun (WGS) entry which is preliminary data.</text>
</comment>
<evidence type="ECO:0000313" key="3">
    <source>
        <dbReference type="Proteomes" id="UP000178538"/>
    </source>
</evidence>
<dbReference type="Proteomes" id="UP000178538">
    <property type="component" value="Unassembled WGS sequence"/>
</dbReference>